<reference evidence="1 2" key="1">
    <citation type="journal article" date="2015" name="Int. J. Syst. Evol. Microbiol.">
        <title>Chryseobacterium sediminis sp. nov., isolated from a river sediment.</title>
        <authorList>
            <person name="Kampfer P."/>
            <person name="Busse H.J."/>
            <person name="McInroy J.A."/>
            <person name="Glaeser S.P."/>
        </authorList>
    </citation>
    <scope>NUCLEOTIDE SEQUENCE [LARGE SCALE GENOMIC DNA]</scope>
    <source>
        <strain evidence="1 2">IMT-174</strain>
    </source>
</reference>
<accession>A0A5B2UAW0</accession>
<protein>
    <submittedName>
        <fullName evidence="1">Uncharacterized protein</fullName>
    </submittedName>
</protein>
<name>A0A5B2UAW0_9FLAO</name>
<dbReference type="InterPro" id="IPR010921">
    <property type="entry name" value="Trp_repressor/repl_initiator"/>
</dbReference>
<sequence length="83" mass="9567">MKFTEQEEIIEQILKAVELQTGINRSDFVSNSRKENYLDARKKATELLIKEAHLNDEGIAKVLGVSKSTANTYRNSLHYKRKN</sequence>
<comment type="caution">
    <text evidence="1">The sequence shown here is derived from an EMBL/GenBank/DDBJ whole genome shotgun (WGS) entry which is preliminary data.</text>
</comment>
<gene>
    <name evidence="1" type="ORF">FW780_03870</name>
</gene>
<evidence type="ECO:0000313" key="1">
    <source>
        <dbReference type="EMBL" id="KAA2223355.1"/>
    </source>
</evidence>
<organism evidence="1 2">
    <name type="scientific">Chryseobacterium sediminis</name>
    <dbReference type="NCBI Taxonomy" id="1679494"/>
    <lineage>
        <taxon>Bacteria</taxon>
        <taxon>Pseudomonadati</taxon>
        <taxon>Bacteroidota</taxon>
        <taxon>Flavobacteriia</taxon>
        <taxon>Flavobacteriales</taxon>
        <taxon>Weeksellaceae</taxon>
        <taxon>Chryseobacterium group</taxon>
        <taxon>Chryseobacterium</taxon>
    </lineage>
</organism>
<dbReference type="EMBL" id="VUNZ01000001">
    <property type="protein sequence ID" value="KAA2223355.1"/>
    <property type="molecule type" value="Genomic_DNA"/>
</dbReference>
<evidence type="ECO:0000313" key="2">
    <source>
        <dbReference type="Proteomes" id="UP000323082"/>
    </source>
</evidence>
<dbReference type="SUPFAM" id="SSF48295">
    <property type="entry name" value="TrpR-like"/>
    <property type="match status" value="1"/>
</dbReference>
<proteinExistence type="predicted"/>
<dbReference type="AlphaFoldDB" id="A0A5B2UAW0"/>
<dbReference type="GO" id="GO:0043565">
    <property type="term" value="F:sequence-specific DNA binding"/>
    <property type="evidence" value="ECO:0007669"/>
    <property type="project" value="InterPro"/>
</dbReference>
<dbReference type="RefSeq" id="WP_149832295.1">
    <property type="nucleotide sequence ID" value="NZ_VUNZ01000001.1"/>
</dbReference>
<dbReference type="Proteomes" id="UP000323082">
    <property type="component" value="Unassembled WGS sequence"/>
</dbReference>
<dbReference type="Gene3D" id="1.10.1750.10">
    <property type="match status" value="1"/>
</dbReference>